<name>A0ABN3XRR9_9ACTN</name>
<dbReference type="RefSeq" id="WP_344888435.1">
    <property type="nucleotide sequence ID" value="NZ_BAAAWD010000004.1"/>
</dbReference>
<protein>
    <submittedName>
        <fullName evidence="1">Uncharacterized protein</fullName>
    </submittedName>
</protein>
<dbReference type="Proteomes" id="UP001499930">
    <property type="component" value="Unassembled WGS sequence"/>
</dbReference>
<gene>
    <name evidence="1" type="ORF">GCM10017559_08180</name>
</gene>
<keyword evidence="2" id="KW-1185">Reference proteome</keyword>
<accession>A0ABN3XRR9</accession>
<organism evidence="1 2">
    <name type="scientific">Streptosporangium longisporum</name>
    <dbReference type="NCBI Taxonomy" id="46187"/>
    <lineage>
        <taxon>Bacteria</taxon>
        <taxon>Bacillati</taxon>
        <taxon>Actinomycetota</taxon>
        <taxon>Actinomycetes</taxon>
        <taxon>Streptosporangiales</taxon>
        <taxon>Streptosporangiaceae</taxon>
        <taxon>Streptosporangium</taxon>
    </lineage>
</organism>
<comment type="caution">
    <text evidence="1">The sequence shown here is derived from an EMBL/GenBank/DDBJ whole genome shotgun (WGS) entry which is preliminary data.</text>
</comment>
<evidence type="ECO:0000313" key="1">
    <source>
        <dbReference type="EMBL" id="GAA2990519.1"/>
    </source>
</evidence>
<dbReference type="EMBL" id="BAAAWD010000004">
    <property type="protein sequence ID" value="GAA2990519.1"/>
    <property type="molecule type" value="Genomic_DNA"/>
</dbReference>
<proteinExistence type="predicted"/>
<sequence>MADPANIPAAWVDAVYPVTLKHGIPWHDDAIRIMLAAALPAIAEQVRAEERARIADELADIIPKGASIWADGDELAEGHFTDRTLTWWLTTLGHPKAHTGCCAACGCATTCTLGAFYDAVLETAARHIAAASPKET</sequence>
<evidence type="ECO:0000313" key="2">
    <source>
        <dbReference type="Proteomes" id="UP001499930"/>
    </source>
</evidence>
<reference evidence="1 2" key="1">
    <citation type="journal article" date="2019" name="Int. J. Syst. Evol. Microbiol.">
        <title>The Global Catalogue of Microorganisms (GCM) 10K type strain sequencing project: providing services to taxonomists for standard genome sequencing and annotation.</title>
        <authorList>
            <consortium name="The Broad Institute Genomics Platform"/>
            <consortium name="The Broad Institute Genome Sequencing Center for Infectious Disease"/>
            <person name="Wu L."/>
            <person name="Ma J."/>
        </authorList>
    </citation>
    <scope>NUCLEOTIDE SEQUENCE [LARGE SCALE GENOMIC DNA]</scope>
    <source>
        <strain evidence="1 2">JCM 3106</strain>
    </source>
</reference>